<dbReference type="Proteomes" id="UP001175226">
    <property type="component" value="Unassembled WGS sequence"/>
</dbReference>
<feature type="region of interest" description="Disordered" evidence="1">
    <location>
        <begin position="64"/>
        <end position="84"/>
    </location>
</feature>
<keyword evidence="3" id="KW-1185">Reference proteome</keyword>
<organism evidence="2 3">
    <name type="scientific">Armillaria borealis</name>
    <dbReference type="NCBI Taxonomy" id="47425"/>
    <lineage>
        <taxon>Eukaryota</taxon>
        <taxon>Fungi</taxon>
        <taxon>Dikarya</taxon>
        <taxon>Basidiomycota</taxon>
        <taxon>Agaricomycotina</taxon>
        <taxon>Agaricomycetes</taxon>
        <taxon>Agaricomycetidae</taxon>
        <taxon>Agaricales</taxon>
        <taxon>Marasmiineae</taxon>
        <taxon>Physalacriaceae</taxon>
        <taxon>Armillaria</taxon>
    </lineage>
</organism>
<evidence type="ECO:0000256" key="1">
    <source>
        <dbReference type="SAM" id="MobiDB-lite"/>
    </source>
</evidence>
<reference evidence="2" key="1">
    <citation type="submission" date="2023-06" db="EMBL/GenBank/DDBJ databases">
        <authorList>
            <consortium name="Lawrence Berkeley National Laboratory"/>
            <person name="Ahrendt S."/>
            <person name="Sahu N."/>
            <person name="Indic B."/>
            <person name="Wong-Bajracharya J."/>
            <person name="Merenyi Z."/>
            <person name="Ke H.-M."/>
            <person name="Monk M."/>
            <person name="Kocsube S."/>
            <person name="Drula E."/>
            <person name="Lipzen A."/>
            <person name="Balint B."/>
            <person name="Henrissat B."/>
            <person name="Andreopoulos B."/>
            <person name="Martin F.M."/>
            <person name="Harder C.B."/>
            <person name="Rigling D."/>
            <person name="Ford K.L."/>
            <person name="Foster G.D."/>
            <person name="Pangilinan J."/>
            <person name="Papanicolaou A."/>
            <person name="Barry K."/>
            <person name="LaButti K."/>
            <person name="Viragh M."/>
            <person name="Koriabine M."/>
            <person name="Yan M."/>
            <person name="Riley R."/>
            <person name="Champramary S."/>
            <person name="Plett K.L."/>
            <person name="Tsai I.J."/>
            <person name="Slot J."/>
            <person name="Sipos G."/>
            <person name="Plett J."/>
            <person name="Nagy L.G."/>
            <person name="Grigoriev I.V."/>
        </authorList>
    </citation>
    <scope>NUCLEOTIDE SEQUENCE</scope>
    <source>
        <strain evidence="2">FPL87.14</strain>
    </source>
</reference>
<evidence type="ECO:0000313" key="3">
    <source>
        <dbReference type="Proteomes" id="UP001175226"/>
    </source>
</evidence>
<protein>
    <submittedName>
        <fullName evidence="2">Uncharacterized protein</fullName>
    </submittedName>
</protein>
<comment type="caution">
    <text evidence="2">The sequence shown here is derived from an EMBL/GenBank/DDBJ whole genome shotgun (WGS) entry which is preliminary data.</text>
</comment>
<accession>A0AA39JY69</accession>
<gene>
    <name evidence="2" type="ORF">EV421DRAFT_2031968</name>
</gene>
<evidence type="ECO:0000313" key="2">
    <source>
        <dbReference type="EMBL" id="KAK0451004.1"/>
    </source>
</evidence>
<dbReference type="EMBL" id="JAUEPT010000006">
    <property type="protein sequence ID" value="KAK0451004.1"/>
    <property type="molecule type" value="Genomic_DNA"/>
</dbReference>
<dbReference type="AlphaFoldDB" id="A0AA39JY69"/>
<proteinExistence type="predicted"/>
<name>A0AA39JY69_9AGAR</name>
<sequence>MNPLPGDSGKVNTILHNLRGEQFRHSQNIQRSRTRAHLRAGLTHNSPTLPFQLHDHGFAATEDLESAAETPQTWSGPKPPKSWRLPVEENTSVTRASMLSLVLPAPSHNSVPSLSLLCLRRISSMPTDEFIHDVLPFVPPHLRCQLLRDTAVHCPLPNPKLYALCEPEGTADGELIIVGPTQSLRNGFFLHSSSDAAKEGIDRADWDEEEWSPSPLHTFILLSSPLSTSTFLTLPPTITHMALINLPNALPLHRLPGICPLLVVLDLSYNVWLHPSSKEATKILDRVQWSRWTQLRKLGFRDCYVYDGMLAKLNQVPFRFRSIIKMRALCMIP</sequence>